<keyword evidence="13" id="KW-1185">Reference proteome</keyword>
<feature type="active site" description="Proton donor" evidence="6">
    <location>
        <position position="345"/>
    </location>
</feature>
<dbReference type="STRING" id="479434.Sthe_1957"/>
<feature type="binding site" evidence="7">
    <location>
        <position position="261"/>
    </location>
    <ligand>
        <name>Zn(2+)</name>
        <dbReference type="ChEBI" id="CHEBI:29105"/>
        <note>catalytic</note>
    </ligand>
</feature>
<gene>
    <name evidence="12" type="ordered locus">Sthe_1957</name>
</gene>
<evidence type="ECO:0000256" key="5">
    <source>
        <dbReference type="ARBA" id="ARBA00023049"/>
    </source>
</evidence>
<evidence type="ECO:0000256" key="4">
    <source>
        <dbReference type="ARBA" id="ARBA00022833"/>
    </source>
</evidence>
<dbReference type="GO" id="GO:0071586">
    <property type="term" value="P:CAAX-box protein processing"/>
    <property type="evidence" value="ECO:0007669"/>
    <property type="project" value="InterPro"/>
</dbReference>
<evidence type="ECO:0000259" key="11">
    <source>
        <dbReference type="Pfam" id="PF16491"/>
    </source>
</evidence>
<feature type="binding site" evidence="7">
    <location>
        <position position="341"/>
    </location>
    <ligand>
        <name>Zn(2+)</name>
        <dbReference type="ChEBI" id="CHEBI:29105"/>
        <note>catalytic</note>
    </ligand>
</feature>
<dbReference type="HOGENOM" id="CLU_025947_1_1_0"/>
<evidence type="ECO:0000313" key="12">
    <source>
        <dbReference type="EMBL" id="ACZ39389.1"/>
    </source>
</evidence>
<evidence type="ECO:0000256" key="3">
    <source>
        <dbReference type="ARBA" id="ARBA00022801"/>
    </source>
</evidence>
<keyword evidence="1 8" id="KW-0645">Protease</keyword>
<evidence type="ECO:0000256" key="9">
    <source>
        <dbReference type="SAM" id="Phobius"/>
    </source>
</evidence>
<keyword evidence="3 8" id="KW-0378">Hydrolase</keyword>
<feature type="transmembrane region" description="Helical" evidence="9">
    <location>
        <begin position="271"/>
        <end position="289"/>
    </location>
</feature>
<feature type="transmembrane region" description="Helical" evidence="9">
    <location>
        <begin position="317"/>
        <end position="336"/>
    </location>
</feature>
<protein>
    <submittedName>
        <fullName evidence="12">Ste24 endopeptidase</fullName>
        <ecNumber evidence="12">3.4.24.84</ecNumber>
    </submittedName>
</protein>
<evidence type="ECO:0000259" key="10">
    <source>
        <dbReference type="Pfam" id="PF01435"/>
    </source>
</evidence>
<dbReference type="InterPro" id="IPR032456">
    <property type="entry name" value="Peptidase_M48_N"/>
</dbReference>
<keyword evidence="9" id="KW-1133">Transmembrane helix</keyword>
<dbReference type="Proteomes" id="UP000002027">
    <property type="component" value="Chromosome 1"/>
</dbReference>
<feature type="transmembrane region" description="Helical" evidence="9">
    <location>
        <begin position="133"/>
        <end position="152"/>
    </location>
</feature>
<dbReference type="Pfam" id="PF01435">
    <property type="entry name" value="Peptidase_M48"/>
    <property type="match status" value="1"/>
</dbReference>
<feature type="transmembrane region" description="Helical" evidence="9">
    <location>
        <begin position="158"/>
        <end position="186"/>
    </location>
</feature>
<dbReference type="PANTHER" id="PTHR10120">
    <property type="entry name" value="CAAX PRENYL PROTEASE 1"/>
    <property type="match status" value="1"/>
</dbReference>
<dbReference type="EC" id="3.4.24.84" evidence="12"/>
<dbReference type="InterPro" id="IPR001915">
    <property type="entry name" value="Peptidase_M48"/>
</dbReference>
<dbReference type="GO" id="GO:0004222">
    <property type="term" value="F:metalloendopeptidase activity"/>
    <property type="evidence" value="ECO:0007669"/>
    <property type="project" value="InterPro"/>
</dbReference>
<dbReference type="EMBL" id="CP001823">
    <property type="protein sequence ID" value="ACZ39389.1"/>
    <property type="molecule type" value="Genomic_DNA"/>
</dbReference>
<feature type="binding site" evidence="7">
    <location>
        <position position="265"/>
    </location>
    <ligand>
        <name>Zn(2+)</name>
        <dbReference type="ChEBI" id="CHEBI:29105"/>
        <note>catalytic</note>
    </ligand>
</feature>
<sequence>MVSWPMIIRGALALRRLAADGASPGARTVDPERLRRARRYNRTKEQLFLVGLVTSLVTGALVVFSGAAARVRTAVQRRTGRGLPGDAATTTVYSLLGWLAALPLDYISSYVVEHRYGLSNQTRTAWLTDHLKGLGVGLVLQTPLALAGYTAIRRWPRTWWAIVSAAAIPLTVLLAQLGPVLIMPLFNKYEPLKDRELAERLKALAARSGIEVADVLQTDMSRQTKKANAFFAGLGRTKRIVLADTLLEQFTPEEIEVVVAHEIAHQAHRDIWRFIALGSVFTVALSFLVDRLARGTLARFGSRIGTDRLGDVATMPLLSWFLSIAGLLLGPVQNWYSRRIERRADAFALELTRDPVAFGSAMTRLAAVNLSDPKPPALVRLLLYGHPSIAERIDHARAFAAEHGLPAPEPITVE</sequence>
<comment type="similarity">
    <text evidence="8">Belongs to the peptidase M48 family.</text>
</comment>
<keyword evidence="2 7" id="KW-0479">Metal-binding</keyword>
<reference evidence="12 13" key="2">
    <citation type="journal article" date="2010" name="Stand. Genomic Sci.">
        <title>Complete genome sequence of Desulfohalobium retbaense type strain (HR(100)).</title>
        <authorList>
            <person name="Spring S."/>
            <person name="Nolan M."/>
            <person name="Lapidus A."/>
            <person name="Glavina Del Rio T."/>
            <person name="Copeland A."/>
            <person name="Tice H."/>
            <person name="Cheng J.F."/>
            <person name="Lucas S."/>
            <person name="Land M."/>
            <person name="Chen F."/>
            <person name="Bruce D."/>
            <person name="Goodwin L."/>
            <person name="Pitluck S."/>
            <person name="Ivanova N."/>
            <person name="Mavromatis K."/>
            <person name="Mikhailova N."/>
            <person name="Pati A."/>
            <person name="Chen A."/>
            <person name="Palaniappan K."/>
            <person name="Hauser L."/>
            <person name="Chang Y.J."/>
            <person name="Jeffries C.D."/>
            <person name="Munk C."/>
            <person name="Kiss H."/>
            <person name="Chain P."/>
            <person name="Han C."/>
            <person name="Brettin T."/>
            <person name="Detter J.C."/>
            <person name="Schuler E."/>
            <person name="Goker M."/>
            <person name="Rohde M."/>
            <person name="Bristow J."/>
            <person name="Eisen J.A."/>
            <person name="Markowitz V."/>
            <person name="Hugenholtz P."/>
            <person name="Kyrpides N.C."/>
            <person name="Klenk H.P."/>
        </authorList>
    </citation>
    <scope>NUCLEOTIDE SEQUENCE [LARGE SCALE GENOMIC DNA]</scope>
    <source>
        <strain evidence="13">ATCC 49802 / DSM 20745 / S 6022</strain>
    </source>
</reference>
<keyword evidence="5 8" id="KW-0482">Metalloprotease</keyword>
<evidence type="ECO:0000313" key="13">
    <source>
        <dbReference type="Proteomes" id="UP000002027"/>
    </source>
</evidence>
<dbReference type="Gene3D" id="3.30.2010.10">
    <property type="entry name" value="Metalloproteases ('zincins'), catalytic domain"/>
    <property type="match status" value="1"/>
</dbReference>
<feature type="transmembrane region" description="Helical" evidence="9">
    <location>
        <begin position="91"/>
        <end position="112"/>
    </location>
</feature>
<dbReference type="InParanoid" id="D1C572"/>
<dbReference type="KEGG" id="sti:Sthe_1957"/>
<name>D1C572_SPHTD</name>
<evidence type="ECO:0000256" key="2">
    <source>
        <dbReference type="ARBA" id="ARBA00022723"/>
    </source>
</evidence>
<keyword evidence="9" id="KW-0812">Transmembrane</keyword>
<feature type="domain" description="Peptidase M48" evidence="10">
    <location>
        <begin position="191"/>
        <end position="398"/>
    </location>
</feature>
<proteinExistence type="inferred from homology"/>
<dbReference type="FunCoup" id="D1C572">
    <property type="interactions" value="322"/>
</dbReference>
<dbReference type="AlphaFoldDB" id="D1C572"/>
<dbReference type="RefSeq" id="WP_012872435.1">
    <property type="nucleotide sequence ID" value="NC_013523.1"/>
</dbReference>
<feature type="domain" description="CAAX prenyl protease 1 N-terminal" evidence="11">
    <location>
        <begin position="27"/>
        <end position="188"/>
    </location>
</feature>
<feature type="active site" evidence="6">
    <location>
        <position position="262"/>
    </location>
</feature>
<evidence type="ECO:0000256" key="1">
    <source>
        <dbReference type="ARBA" id="ARBA00022670"/>
    </source>
</evidence>
<evidence type="ECO:0000256" key="6">
    <source>
        <dbReference type="PIRSR" id="PIRSR627057-1"/>
    </source>
</evidence>
<evidence type="ECO:0000256" key="8">
    <source>
        <dbReference type="RuleBase" id="RU003983"/>
    </source>
</evidence>
<reference evidence="13" key="1">
    <citation type="submission" date="2009-11" db="EMBL/GenBank/DDBJ databases">
        <title>The complete chromosome 1 of Sphaerobacter thermophilus DSM 20745.</title>
        <authorList>
            <person name="Lucas S."/>
            <person name="Copeland A."/>
            <person name="Lapidus A."/>
            <person name="Glavina del Rio T."/>
            <person name="Dalin E."/>
            <person name="Tice H."/>
            <person name="Bruce D."/>
            <person name="Goodwin L."/>
            <person name="Pitluck S."/>
            <person name="Kyrpides N."/>
            <person name="Mavromatis K."/>
            <person name="Ivanova N."/>
            <person name="Mikhailova N."/>
            <person name="LaButti K.M."/>
            <person name="Clum A."/>
            <person name="Sun H.I."/>
            <person name="Brettin T."/>
            <person name="Detter J.C."/>
            <person name="Han C."/>
            <person name="Larimer F."/>
            <person name="Land M."/>
            <person name="Hauser L."/>
            <person name="Markowitz V."/>
            <person name="Cheng J.F."/>
            <person name="Hugenholtz P."/>
            <person name="Woyke T."/>
            <person name="Wu D."/>
            <person name="Steenblock K."/>
            <person name="Schneider S."/>
            <person name="Pukall R."/>
            <person name="Goeker M."/>
            <person name="Klenk H.P."/>
            <person name="Eisen J.A."/>
        </authorList>
    </citation>
    <scope>NUCLEOTIDE SEQUENCE [LARGE SCALE GENOMIC DNA]</scope>
    <source>
        <strain evidence="13">ATCC 49802 / DSM 20745 / S 6022</strain>
    </source>
</reference>
<accession>D1C572</accession>
<dbReference type="GO" id="GO:0046872">
    <property type="term" value="F:metal ion binding"/>
    <property type="evidence" value="ECO:0007669"/>
    <property type="project" value="UniProtKB-KW"/>
</dbReference>
<dbReference type="InterPro" id="IPR027057">
    <property type="entry name" value="CAXX_Prtase_1"/>
</dbReference>
<keyword evidence="9" id="KW-0472">Membrane</keyword>
<comment type="cofactor">
    <cofactor evidence="7 8">
        <name>Zn(2+)</name>
        <dbReference type="ChEBI" id="CHEBI:29105"/>
    </cofactor>
    <text evidence="7 8">Binds 1 zinc ion per subunit.</text>
</comment>
<evidence type="ECO:0000256" key="7">
    <source>
        <dbReference type="PIRSR" id="PIRSR627057-2"/>
    </source>
</evidence>
<organism evidence="12 13">
    <name type="scientific">Sphaerobacter thermophilus (strain ATCC 49802 / DSM 20745 / KCCM 41009 / NCIMB 13125 / S 6022)</name>
    <dbReference type="NCBI Taxonomy" id="479434"/>
    <lineage>
        <taxon>Bacteria</taxon>
        <taxon>Pseudomonadati</taxon>
        <taxon>Thermomicrobiota</taxon>
        <taxon>Thermomicrobia</taxon>
        <taxon>Sphaerobacterales</taxon>
        <taxon>Sphaerobacterineae</taxon>
        <taxon>Sphaerobacteraceae</taxon>
        <taxon>Sphaerobacter</taxon>
    </lineage>
</organism>
<dbReference type="Pfam" id="PF16491">
    <property type="entry name" value="Peptidase_M48_N"/>
    <property type="match status" value="1"/>
</dbReference>
<dbReference type="eggNOG" id="COG0501">
    <property type="taxonomic scope" value="Bacteria"/>
</dbReference>
<keyword evidence="4 7" id="KW-0862">Zinc</keyword>
<dbReference type="CDD" id="cd07343">
    <property type="entry name" value="M48A_Zmpste24p_like"/>
    <property type="match status" value="1"/>
</dbReference>
<feature type="transmembrane region" description="Helical" evidence="9">
    <location>
        <begin position="47"/>
        <end position="71"/>
    </location>
</feature>